<evidence type="ECO:0000313" key="2">
    <source>
        <dbReference type="Proteomes" id="UP001153069"/>
    </source>
</evidence>
<sequence length="206" mass="24026">MRIATSPSFSKWLLSVNSYPLNELRATRHGITCKYVIFEGQYADARFANNQFHCARPMEFAWHIVEKMISQGGCKPLPPDMTGIMDYMYELGLQKSPKWYSTVLSTLYEMLEETQPCERKDIFIECIYGLVREMIMDSSYDFDSNEGQILMDAWHGYCCHWYDYNNKFSFQVLVSMSQSFVDDCIEDLDNLGFLQPHNAVHCGNFM</sequence>
<organism evidence="1 2">
    <name type="scientific">Seminavis robusta</name>
    <dbReference type="NCBI Taxonomy" id="568900"/>
    <lineage>
        <taxon>Eukaryota</taxon>
        <taxon>Sar</taxon>
        <taxon>Stramenopiles</taxon>
        <taxon>Ochrophyta</taxon>
        <taxon>Bacillariophyta</taxon>
        <taxon>Bacillariophyceae</taxon>
        <taxon>Bacillariophycidae</taxon>
        <taxon>Naviculales</taxon>
        <taxon>Naviculaceae</taxon>
        <taxon>Seminavis</taxon>
    </lineage>
</organism>
<dbReference type="AlphaFoldDB" id="A0A9N8DYM2"/>
<protein>
    <submittedName>
        <fullName evidence="1">Uncharacterized protein</fullName>
    </submittedName>
</protein>
<evidence type="ECO:0000313" key="1">
    <source>
        <dbReference type="EMBL" id="CAB9511322.1"/>
    </source>
</evidence>
<comment type="caution">
    <text evidence="1">The sequence shown here is derived from an EMBL/GenBank/DDBJ whole genome shotgun (WGS) entry which is preliminary data.</text>
</comment>
<proteinExistence type="predicted"/>
<dbReference type="Proteomes" id="UP001153069">
    <property type="component" value="Unassembled WGS sequence"/>
</dbReference>
<gene>
    <name evidence="1" type="ORF">SEMRO_479_G151231.1</name>
</gene>
<accession>A0A9N8DYM2</accession>
<name>A0A9N8DYM2_9STRA</name>
<keyword evidence="2" id="KW-1185">Reference proteome</keyword>
<reference evidence="1" key="1">
    <citation type="submission" date="2020-06" db="EMBL/GenBank/DDBJ databases">
        <authorList>
            <consortium name="Plant Systems Biology data submission"/>
        </authorList>
    </citation>
    <scope>NUCLEOTIDE SEQUENCE</scope>
    <source>
        <strain evidence="1">D6</strain>
    </source>
</reference>
<dbReference type="EMBL" id="CAICTM010000478">
    <property type="protein sequence ID" value="CAB9511322.1"/>
    <property type="molecule type" value="Genomic_DNA"/>
</dbReference>